<feature type="transmembrane region" description="Helical" evidence="6">
    <location>
        <begin position="311"/>
        <end position="330"/>
    </location>
</feature>
<keyword evidence="9" id="KW-1185">Reference proteome</keyword>
<evidence type="ECO:0000256" key="6">
    <source>
        <dbReference type="SAM" id="Phobius"/>
    </source>
</evidence>
<dbReference type="Pfam" id="PF03151">
    <property type="entry name" value="TPT"/>
    <property type="match status" value="1"/>
</dbReference>
<dbReference type="GeneID" id="14494990"/>
<organism evidence="8 9">
    <name type="scientific">Henningerozyma blattae (strain ATCC 34711 / CBS 6284 / DSM 70876 / NBRC 10599 / NRRL Y-10934 / UCD 77-7)</name>
    <name type="common">Yeast</name>
    <name type="synonym">Tetrapisispora blattae</name>
    <dbReference type="NCBI Taxonomy" id="1071380"/>
    <lineage>
        <taxon>Eukaryota</taxon>
        <taxon>Fungi</taxon>
        <taxon>Dikarya</taxon>
        <taxon>Ascomycota</taxon>
        <taxon>Saccharomycotina</taxon>
        <taxon>Saccharomycetes</taxon>
        <taxon>Saccharomycetales</taxon>
        <taxon>Saccharomycetaceae</taxon>
        <taxon>Henningerozyma</taxon>
    </lineage>
</organism>
<name>I2H0V8_HENB6</name>
<reference evidence="8 9" key="1">
    <citation type="journal article" date="2011" name="Proc. Natl. Acad. Sci. U.S.A.">
        <title>Evolutionary erosion of yeast sex chromosomes by mating-type switching accidents.</title>
        <authorList>
            <person name="Gordon J.L."/>
            <person name="Armisen D."/>
            <person name="Proux-Wera E."/>
            <person name="Oheigeartaigh S.S."/>
            <person name="Byrne K.P."/>
            <person name="Wolfe K.H."/>
        </authorList>
    </citation>
    <scope>NUCLEOTIDE SEQUENCE [LARGE SCALE GENOMIC DNA]</scope>
    <source>
        <strain evidence="9">ATCC 34711 / CBS 6284 / DSM 70876 / NBRC 10599 / NRRL Y-10934 / UCD 77-7</strain>
    </source>
</reference>
<dbReference type="RefSeq" id="XP_004179529.1">
    <property type="nucleotide sequence ID" value="XM_004179481.1"/>
</dbReference>
<protein>
    <recommendedName>
        <fullName evidence="7">Sugar phosphate transporter domain-containing protein</fullName>
    </recommendedName>
</protein>
<feature type="transmembrane region" description="Helical" evidence="6">
    <location>
        <begin position="7"/>
        <end position="24"/>
    </location>
</feature>
<dbReference type="EMBL" id="HE806318">
    <property type="protein sequence ID" value="CCH60010.1"/>
    <property type="molecule type" value="Genomic_DNA"/>
</dbReference>
<dbReference type="OrthoDB" id="18894at2759"/>
<dbReference type="STRING" id="1071380.I2H0V8"/>
<evidence type="ECO:0000313" key="8">
    <source>
        <dbReference type="EMBL" id="CCH60010.1"/>
    </source>
</evidence>
<dbReference type="GO" id="GO:0015786">
    <property type="term" value="P:UDP-glucose transmembrane transport"/>
    <property type="evidence" value="ECO:0007669"/>
    <property type="project" value="EnsemblFungi"/>
</dbReference>
<proteinExistence type="predicted"/>
<feature type="transmembrane region" description="Helical" evidence="6">
    <location>
        <begin position="173"/>
        <end position="193"/>
    </location>
</feature>
<gene>
    <name evidence="8" type="primary">TBLA0C01970</name>
    <name evidence="8" type="ORF">TBLA_0C01970</name>
</gene>
<feature type="transmembrane region" description="Helical" evidence="6">
    <location>
        <begin position="80"/>
        <end position="99"/>
    </location>
</feature>
<feature type="compositionally biased region" description="Low complexity" evidence="5">
    <location>
        <begin position="493"/>
        <end position="504"/>
    </location>
</feature>
<evidence type="ECO:0000256" key="1">
    <source>
        <dbReference type="ARBA" id="ARBA00004141"/>
    </source>
</evidence>
<dbReference type="InParanoid" id="I2H0V8"/>
<feature type="region of interest" description="Disordered" evidence="5">
    <location>
        <begin position="473"/>
        <end position="508"/>
    </location>
</feature>
<keyword evidence="2 6" id="KW-0812">Transmembrane</keyword>
<feature type="transmembrane region" description="Helical" evidence="6">
    <location>
        <begin position="36"/>
        <end position="60"/>
    </location>
</feature>
<dbReference type="HOGENOM" id="CLU_022332_1_1_1"/>
<feature type="transmembrane region" description="Helical" evidence="6">
    <location>
        <begin position="105"/>
        <end position="129"/>
    </location>
</feature>
<dbReference type="PANTHER" id="PTHR11132">
    <property type="entry name" value="SOLUTE CARRIER FAMILY 35"/>
    <property type="match status" value="1"/>
</dbReference>
<feature type="transmembrane region" description="Helical" evidence="6">
    <location>
        <begin position="350"/>
        <end position="371"/>
    </location>
</feature>
<dbReference type="FunCoup" id="I2H0V8">
    <property type="interactions" value="737"/>
</dbReference>
<dbReference type="InterPro" id="IPR004853">
    <property type="entry name" value="Sugar_P_trans_dom"/>
</dbReference>
<evidence type="ECO:0000256" key="4">
    <source>
        <dbReference type="ARBA" id="ARBA00023136"/>
    </source>
</evidence>
<dbReference type="Proteomes" id="UP000002866">
    <property type="component" value="Chromosome 3"/>
</dbReference>
<accession>I2H0V8</accession>
<feature type="region of interest" description="Disordered" evidence="5">
    <location>
        <begin position="263"/>
        <end position="283"/>
    </location>
</feature>
<dbReference type="AlphaFoldDB" id="I2H0V8"/>
<comment type="subcellular location">
    <subcellularLocation>
        <location evidence="1">Membrane</location>
        <topology evidence="1">Multi-pass membrane protein</topology>
    </subcellularLocation>
</comment>
<dbReference type="KEGG" id="tbl:TBLA_0C01970"/>
<evidence type="ECO:0000256" key="5">
    <source>
        <dbReference type="SAM" id="MobiDB-lite"/>
    </source>
</evidence>
<evidence type="ECO:0000313" key="9">
    <source>
        <dbReference type="Proteomes" id="UP000002866"/>
    </source>
</evidence>
<feature type="transmembrane region" description="Helical" evidence="6">
    <location>
        <begin position="136"/>
        <end position="153"/>
    </location>
</feature>
<dbReference type="GO" id="GO:0016020">
    <property type="term" value="C:membrane"/>
    <property type="evidence" value="ECO:0007669"/>
    <property type="project" value="UniProtKB-SubCell"/>
</dbReference>
<keyword evidence="4 6" id="KW-0472">Membrane</keyword>
<evidence type="ECO:0000256" key="3">
    <source>
        <dbReference type="ARBA" id="ARBA00022989"/>
    </source>
</evidence>
<feature type="transmembrane region" description="Helical" evidence="6">
    <location>
        <begin position="383"/>
        <end position="405"/>
    </location>
</feature>
<dbReference type="InterPro" id="IPR050186">
    <property type="entry name" value="TPT_transporter"/>
</dbReference>
<feature type="transmembrane region" description="Helical" evidence="6">
    <location>
        <begin position="411"/>
        <end position="430"/>
    </location>
</feature>
<sequence length="535" mass="61113">MSTNQLAIFIAGWYVCSISLSLYNKWMFDPTKGLKIPYPILITSFHQLTLWILSFIYIRWRKYYYTNEKYIKHPKNYLKYILKFIIPTAIATAGDIGFSNVSFKFIPLTIYTVVKSSSIAFVLLFGCLFKLEVFHWNLVTIIMGMIFGVGLMFYSPSQNSSSQTTDTNSQSHIIIGVVLVLISSCLSGLRWVYTQLILRKGSMNLQYSSVPVDSRSEIDSHPVHTREISQHSLMDENAYLEHGHNEISESIKDNDKFSMSTITKNNNNNNTNSSSGVSSKSNSNTITITPLNAANEELPKKKHPIYTINELGPYMFSILLVTSLIIESPFPHIFHSNLFKNTIEEDHTFFSIFKGIILLILPGIQVFFMTLCEFGILQISKVLTLSIAGVAKEVLTIIFSMILLHEKIKGWQNWMGIFIILSDVVYYNYFRYVTDKKDDKYINSTIIPQENQGLDDREPELIVEEQNRYGINMSPNHSGRMSGNKIASKHNNSHLNSNNSPDSNRSTNWDIHLQTLSDNELFDNEVNSIGQRLET</sequence>
<dbReference type="OMA" id="ERMTWRI"/>
<evidence type="ECO:0000259" key="7">
    <source>
        <dbReference type="Pfam" id="PF03151"/>
    </source>
</evidence>
<evidence type="ECO:0000256" key="2">
    <source>
        <dbReference type="ARBA" id="ARBA00022692"/>
    </source>
</evidence>
<feature type="domain" description="Sugar phosphate transporter" evidence="7">
    <location>
        <begin position="314"/>
        <end position="428"/>
    </location>
</feature>
<dbReference type="eggNOG" id="KOG1443">
    <property type="taxonomic scope" value="Eukaryota"/>
</dbReference>
<keyword evidence="3 6" id="KW-1133">Transmembrane helix</keyword>